<protein>
    <submittedName>
        <fullName evidence="1">Uncharacterized protein</fullName>
    </submittedName>
</protein>
<evidence type="ECO:0000313" key="2">
    <source>
        <dbReference type="Proteomes" id="UP001519460"/>
    </source>
</evidence>
<accession>A0ABD0L9P0</accession>
<organism evidence="1 2">
    <name type="scientific">Batillaria attramentaria</name>
    <dbReference type="NCBI Taxonomy" id="370345"/>
    <lineage>
        <taxon>Eukaryota</taxon>
        <taxon>Metazoa</taxon>
        <taxon>Spiralia</taxon>
        <taxon>Lophotrochozoa</taxon>
        <taxon>Mollusca</taxon>
        <taxon>Gastropoda</taxon>
        <taxon>Caenogastropoda</taxon>
        <taxon>Sorbeoconcha</taxon>
        <taxon>Cerithioidea</taxon>
        <taxon>Batillariidae</taxon>
        <taxon>Batillaria</taxon>
    </lineage>
</organism>
<sequence length="70" mass="7340">MTTGDVTTATDPATAVGTESASACRNYSRSVDSNSGYVFGVNDKCLQEHSLVYSPSPPVVVVDRAVKCQV</sequence>
<name>A0ABD0L9P0_9CAEN</name>
<dbReference type="Proteomes" id="UP001519460">
    <property type="component" value="Unassembled WGS sequence"/>
</dbReference>
<dbReference type="AlphaFoldDB" id="A0ABD0L9P0"/>
<keyword evidence="2" id="KW-1185">Reference proteome</keyword>
<reference evidence="1 2" key="1">
    <citation type="journal article" date="2023" name="Sci. Data">
        <title>Genome assembly of the Korean intertidal mud-creeper Batillaria attramentaria.</title>
        <authorList>
            <person name="Patra A.K."/>
            <person name="Ho P.T."/>
            <person name="Jun S."/>
            <person name="Lee S.J."/>
            <person name="Kim Y."/>
            <person name="Won Y.J."/>
        </authorList>
    </citation>
    <scope>NUCLEOTIDE SEQUENCE [LARGE SCALE GENOMIC DNA]</scope>
    <source>
        <strain evidence="1">Wonlab-2016</strain>
    </source>
</reference>
<proteinExistence type="predicted"/>
<gene>
    <name evidence="1" type="ORF">BaRGS_00012736</name>
</gene>
<evidence type="ECO:0000313" key="1">
    <source>
        <dbReference type="EMBL" id="KAK7496035.1"/>
    </source>
</evidence>
<comment type="caution">
    <text evidence="1">The sequence shown here is derived from an EMBL/GenBank/DDBJ whole genome shotgun (WGS) entry which is preliminary data.</text>
</comment>
<dbReference type="EMBL" id="JACVVK020000070">
    <property type="protein sequence ID" value="KAK7496035.1"/>
    <property type="molecule type" value="Genomic_DNA"/>
</dbReference>